<dbReference type="Gene3D" id="3.30.40.10">
    <property type="entry name" value="Zinc/RING finger domain, C3HC4 (zinc finger)"/>
    <property type="match status" value="1"/>
</dbReference>
<organism evidence="2 3">
    <name type="scientific">Catellatospora coxensis</name>
    <dbReference type="NCBI Taxonomy" id="310354"/>
    <lineage>
        <taxon>Bacteria</taxon>
        <taxon>Bacillati</taxon>
        <taxon>Actinomycetota</taxon>
        <taxon>Actinomycetes</taxon>
        <taxon>Micromonosporales</taxon>
        <taxon>Micromonosporaceae</taxon>
        <taxon>Catellatospora</taxon>
    </lineage>
</organism>
<dbReference type="EMBL" id="BONI01000086">
    <property type="protein sequence ID" value="GIG10347.1"/>
    <property type="molecule type" value="Genomic_DNA"/>
</dbReference>
<dbReference type="InterPro" id="IPR001607">
    <property type="entry name" value="Znf_UBP"/>
</dbReference>
<keyword evidence="3" id="KW-1185">Reference proteome</keyword>
<comment type="caution">
    <text evidence="2">The sequence shown here is derived from an EMBL/GenBank/DDBJ whole genome shotgun (WGS) entry which is preliminary data.</text>
</comment>
<accession>A0A8J3KWM4</accession>
<feature type="domain" description="UBP-type" evidence="1">
    <location>
        <begin position="1"/>
        <end position="83"/>
    </location>
</feature>
<protein>
    <recommendedName>
        <fullName evidence="1">UBP-type domain-containing protein</fullName>
    </recommendedName>
</protein>
<dbReference type="AlphaFoldDB" id="A0A8J3KWM4"/>
<dbReference type="SUPFAM" id="SSF57850">
    <property type="entry name" value="RING/U-box"/>
    <property type="match status" value="1"/>
</dbReference>
<dbReference type="GO" id="GO:0008270">
    <property type="term" value="F:zinc ion binding"/>
    <property type="evidence" value="ECO:0007669"/>
    <property type="project" value="InterPro"/>
</dbReference>
<proteinExistence type="predicted"/>
<gene>
    <name evidence="2" type="ORF">Cco03nite_70470</name>
</gene>
<evidence type="ECO:0000313" key="3">
    <source>
        <dbReference type="Proteomes" id="UP000630887"/>
    </source>
</evidence>
<evidence type="ECO:0000259" key="1">
    <source>
        <dbReference type="PROSITE" id="PS50271"/>
    </source>
</evidence>
<dbReference type="Pfam" id="PF02148">
    <property type="entry name" value="zf-UBP"/>
    <property type="match status" value="1"/>
</dbReference>
<dbReference type="PROSITE" id="PS50271">
    <property type="entry name" value="ZF_UBP"/>
    <property type="match status" value="1"/>
</dbReference>
<dbReference type="RefSeq" id="WP_203698244.1">
    <property type="nucleotide sequence ID" value="NZ_BAAALC010000023.1"/>
</dbReference>
<evidence type="ECO:0000313" key="2">
    <source>
        <dbReference type="EMBL" id="GIG10347.1"/>
    </source>
</evidence>
<dbReference type="InterPro" id="IPR013083">
    <property type="entry name" value="Znf_RING/FYVE/PHD"/>
</dbReference>
<name>A0A8J3KWM4_9ACTN</name>
<reference evidence="2 3" key="1">
    <citation type="submission" date="2021-01" db="EMBL/GenBank/DDBJ databases">
        <title>Whole genome shotgun sequence of Catellatospora coxensis NBRC 107359.</title>
        <authorList>
            <person name="Komaki H."/>
            <person name="Tamura T."/>
        </authorList>
    </citation>
    <scope>NUCLEOTIDE SEQUENCE [LARGE SCALE GENOMIC DNA]</scope>
    <source>
        <strain evidence="2 3">NBRC 107359</strain>
    </source>
</reference>
<sequence length="83" mass="9290">MSCEDLKTADDPAARADGCEECLRDGTTWVHLRRCLTCGHIGCCDSSPHKHATAHFHEAGHPVIQSFEPGEDWRWCYLHEVVG</sequence>
<dbReference type="Proteomes" id="UP000630887">
    <property type="component" value="Unassembled WGS sequence"/>
</dbReference>